<sequence length="216" mass="23851">MENLGYQVSTTEDGISALALARSKHFSIILLEEGMPGLRGSEVIKALRRGDNPNRESSIFALTDTNDDIERRQIKACGATGLIAKPVDAVKLKAALGNKQPTQSQLDFDTLQTLKDDLGEDTASRLLVLFSKELEELLKRLEQSTTDHHRHNLRAVSHILKNSAALYGAHILADFARSLYDNPPLTTDEESRAIRMLASCCRNTLASLYLHHTSGE</sequence>
<feature type="modified residue" description="Phosphohistidine" evidence="3">
    <location>
        <position position="158"/>
    </location>
</feature>
<dbReference type="GO" id="GO:0000160">
    <property type="term" value="P:phosphorelay signal transduction system"/>
    <property type="evidence" value="ECO:0007669"/>
    <property type="project" value="UniProtKB-KW"/>
</dbReference>
<keyword evidence="8" id="KW-1185">Reference proteome</keyword>
<dbReference type="InterPro" id="IPR050595">
    <property type="entry name" value="Bact_response_regulator"/>
</dbReference>
<evidence type="ECO:0000259" key="5">
    <source>
        <dbReference type="PROSITE" id="PS50110"/>
    </source>
</evidence>
<dbReference type="EMBL" id="JACHWY010000001">
    <property type="protein sequence ID" value="MBB3047021.1"/>
    <property type="molecule type" value="Genomic_DNA"/>
</dbReference>
<dbReference type="PROSITE" id="PS50894">
    <property type="entry name" value="HPT"/>
    <property type="match status" value="1"/>
</dbReference>
<keyword evidence="2" id="KW-0902">Two-component regulatory system</keyword>
<evidence type="ECO:0000256" key="1">
    <source>
        <dbReference type="ARBA" id="ARBA00022553"/>
    </source>
</evidence>
<dbReference type="PROSITE" id="PS50110">
    <property type="entry name" value="RESPONSE_REGULATORY"/>
    <property type="match status" value="1"/>
</dbReference>
<evidence type="ECO:0000256" key="3">
    <source>
        <dbReference type="PROSITE-ProRule" id="PRU00110"/>
    </source>
</evidence>
<reference evidence="7 8" key="1">
    <citation type="submission" date="2020-08" db="EMBL/GenBank/DDBJ databases">
        <title>Genomic Encyclopedia of Type Strains, Phase III (KMG-III): the genomes of soil and plant-associated and newly described type strains.</title>
        <authorList>
            <person name="Whitman W."/>
        </authorList>
    </citation>
    <scope>NUCLEOTIDE SEQUENCE [LARGE SCALE GENOMIC DNA]</scope>
    <source>
        <strain evidence="7 8">CECT 8654</strain>
    </source>
</reference>
<keyword evidence="1 3" id="KW-0597">Phosphoprotein</keyword>
<organism evidence="7 8">
    <name type="scientific">Litorivivens lipolytica</name>
    <dbReference type="NCBI Taxonomy" id="1524264"/>
    <lineage>
        <taxon>Bacteria</taxon>
        <taxon>Pseudomonadati</taxon>
        <taxon>Pseudomonadota</taxon>
        <taxon>Gammaproteobacteria</taxon>
        <taxon>Litorivivens</taxon>
    </lineage>
</organism>
<dbReference type="Pfam" id="PF00072">
    <property type="entry name" value="Response_reg"/>
    <property type="match status" value="1"/>
</dbReference>
<comment type="caution">
    <text evidence="4">Lacks conserved residue(s) required for the propagation of feature annotation.</text>
</comment>
<evidence type="ECO:0000313" key="7">
    <source>
        <dbReference type="EMBL" id="MBB3047021.1"/>
    </source>
</evidence>
<dbReference type="InterPro" id="IPR011006">
    <property type="entry name" value="CheY-like_superfamily"/>
</dbReference>
<proteinExistence type="predicted"/>
<dbReference type="Proteomes" id="UP000537130">
    <property type="component" value="Unassembled WGS sequence"/>
</dbReference>
<dbReference type="InterPro" id="IPR008207">
    <property type="entry name" value="Sig_transdc_His_kin_Hpt_dom"/>
</dbReference>
<evidence type="ECO:0000313" key="8">
    <source>
        <dbReference type="Proteomes" id="UP000537130"/>
    </source>
</evidence>
<dbReference type="SUPFAM" id="SSF47226">
    <property type="entry name" value="Histidine-containing phosphotransfer domain, HPT domain"/>
    <property type="match status" value="1"/>
</dbReference>
<dbReference type="InterPro" id="IPR036641">
    <property type="entry name" value="HPT_dom_sf"/>
</dbReference>
<protein>
    <submittedName>
        <fullName evidence="7">CheY-like chemotaxis protein</fullName>
    </submittedName>
</protein>
<dbReference type="InterPro" id="IPR001789">
    <property type="entry name" value="Sig_transdc_resp-reg_receiver"/>
</dbReference>
<dbReference type="PANTHER" id="PTHR44591">
    <property type="entry name" value="STRESS RESPONSE REGULATOR PROTEIN 1"/>
    <property type="match status" value="1"/>
</dbReference>
<accession>A0A7W4W3Z6</accession>
<dbReference type="PANTHER" id="PTHR44591:SF3">
    <property type="entry name" value="RESPONSE REGULATORY DOMAIN-CONTAINING PROTEIN"/>
    <property type="match status" value="1"/>
</dbReference>
<evidence type="ECO:0000256" key="4">
    <source>
        <dbReference type="PROSITE-ProRule" id="PRU00169"/>
    </source>
</evidence>
<dbReference type="Gene3D" id="3.40.50.2300">
    <property type="match status" value="1"/>
</dbReference>
<evidence type="ECO:0000259" key="6">
    <source>
        <dbReference type="PROSITE" id="PS50894"/>
    </source>
</evidence>
<dbReference type="Gene3D" id="1.20.120.160">
    <property type="entry name" value="HPT domain"/>
    <property type="match status" value="1"/>
</dbReference>
<gene>
    <name evidence="7" type="ORF">FHR99_001257</name>
</gene>
<dbReference type="AlphaFoldDB" id="A0A7W4W3Z6"/>
<evidence type="ECO:0000256" key="2">
    <source>
        <dbReference type="ARBA" id="ARBA00023012"/>
    </source>
</evidence>
<feature type="domain" description="Response regulatory" evidence="5">
    <location>
        <begin position="1"/>
        <end position="100"/>
    </location>
</feature>
<dbReference type="Pfam" id="PF01627">
    <property type="entry name" value="Hpt"/>
    <property type="match status" value="1"/>
</dbReference>
<feature type="domain" description="HPt" evidence="6">
    <location>
        <begin position="119"/>
        <end position="211"/>
    </location>
</feature>
<comment type="caution">
    <text evidence="7">The sequence shown here is derived from an EMBL/GenBank/DDBJ whole genome shotgun (WGS) entry which is preliminary data.</text>
</comment>
<dbReference type="CDD" id="cd17546">
    <property type="entry name" value="REC_hyHK_CKI1_RcsC-like"/>
    <property type="match status" value="1"/>
</dbReference>
<dbReference type="SUPFAM" id="SSF52172">
    <property type="entry name" value="CheY-like"/>
    <property type="match status" value="1"/>
</dbReference>
<dbReference type="GO" id="GO:0004672">
    <property type="term" value="F:protein kinase activity"/>
    <property type="evidence" value="ECO:0007669"/>
    <property type="project" value="UniProtKB-ARBA"/>
</dbReference>
<name>A0A7W4W3Z6_9GAMM</name>